<feature type="compositionally biased region" description="Polar residues" evidence="1">
    <location>
        <begin position="257"/>
        <end position="268"/>
    </location>
</feature>
<feature type="region of interest" description="Disordered" evidence="1">
    <location>
        <begin position="54"/>
        <end position="86"/>
    </location>
</feature>
<dbReference type="OrthoDB" id="3205748at2759"/>
<dbReference type="Proteomes" id="UP000518752">
    <property type="component" value="Unassembled WGS sequence"/>
</dbReference>
<organism evidence="2 3">
    <name type="scientific">Collybiopsis confluens</name>
    <dbReference type="NCBI Taxonomy" id="2823264"/>
    <lineage>
        <taxon>Eukaryota</taxon>
        <taxon>Fungi</taxon>
        <taxon>Dikarya</taxon>
        <taxon>Basidiomycota</taxon>
        <taxon>Agaricomycotina</taxon>
        <taxon>Agaricomycetes</taxon>
        <taxon>Agaricomycetidae</taxon>
        <taxon>Agaricales</taxon>
        <taxon>Marasmiineae</taxon>
        <taxon>Omphalotaceae</taxon>
        <taxon>Collybiopsis</taxon>
    </lineage>
</organism>
<feature type="compositionally biased region" description="Low complexity" evidence="1">
    <location>
        <begin position="24"/>
        <end position="34"/>
    </location>
</feature>
<dbReference type="EMBL" id="JAACJN010000072">
    <property type="protein sequence ID" value="KAF5379003.1"/>
    <property type="molecule type" value="Genomic_DNA"/>
</dbReference>
<feature type="region of interest" description="Disordered" evidence="1">
    <location>
        <begin position="372"/>
        <end position="476"/>
    </location>
</feature>
<accession>A0A8H5H935</accession>
<feature type="region of interest" description="Disordered" evidence="1">
    <location>
        <begin position="1"/>
        <end position="41"/>
    </location>
</feature>
<feature type="region of interest" description="Disordered" evidence="1">
    <location>
        <begin position="257"/>
        <end position="327"/>
    </location>
</feature>
<evidence type="ECO:0000313" key="2">
    <source>
        <dbReference type="EMBL" id="KAF5379003.1"/>
    </source>
</evidence>
<dbReference type="AlphaFoldDB" id="A0A8H5H935"/>
<evidence type="ECO:0000256" key="1">
    <source>
        <dbReference type="SAM" id="MobiDB-lite"/>
    </source>
</evidence>
<gene>
    <name evidence="2" type="ORF">D9757_009102</name>
</gene>
<feature type="compositionally biased region" description="Basic and acidic residues" evidence="1">
    <location>
        <begin position="306"/>
        <end position="322"/>
    </location>
</feature>
<protein>
    <submittedName>
        <fullName evidence="2">Uncharacterized protein</fullName>
    </submittedName>
</protein>
<name>A0A8H5H935_9AGAR</name>
<keyword evidence="3" id="KW-1185">Reference proteome</keyword>
<sequence length="476" mass="51704">MATFAIPLHSAASSSPPTQWSRLPAYSSPASAPSNFPVGNSSVPYAVSAQEATFRPRKRRRTAQAEFRNMRSATEDHQDEETSGGELVQLEIYSTQAPGRASKPRHYDSGPSMMEALGSFFKITGNNCFLGTYHAQNTPEIPDKHRIQLVIHEIWRVTGYRFTVKDHPPAKNGHTTRLWCSQDSQRKANTRYTSNGAKQRFPCRSRLLVSSRDGKTSGYRSITVRMYHHVQHEPYSDSAIPIAASTSSAMSTFLQPNLNTPTVDNGPQSGVYYSEGLSPPRLPPLGESDDEECLSEGGGNDDEDGRGETHFATDSVSPHHPDQASSTFHQRAQFVPSYPPPMTIPLTQHPLYAAPVIYSVLSHSPLNTLGREHVVPGPGYQSHSHPHPDSHPPYAAPLLTARPPVTPSPYSSSHSHRLLPQPPIPPQAQGVEPPPMSAPNGNGRGSSTQSESSPSNRSHGLPSNSSSSPSSSPPCP</sequence>
<feature type="compositionally biased region" description="Acidic residues" evidence="1">
    <location>
        <begin position="287"/>
        <end position="305"/>
    </location>
</feature>
<reference evidence="2 3" key="1">
    <citation type="journal article" date="2020" name="ISME J.">
        <title>Uncovering the hidden diversity of litter-decomposition mechanisms in mushroom-forming fungi.</title>
        <authorList>
            <person name="Floudas D."/>
            <person name="Bentzer J."/>
            <person name="Ahren D."/>
            <person name="Johansson T."/>
            <person name="Persson P."/>
            <person name="Tunlid A."/>
        </authorList>
    </citation>
    <scope>NUCLEOTIDE SEQUENCE [LARGE SCALE GENOMIC DNA]</scope>
    <source>
        <strain evidence="2 3">CBS 406.79</strain>
    </source>
</reference>
<feature type="compositionally biased region" description="Polar residues" evidence="1">
    <location>
        <begin position="445"/>
        <end position="458"/>
    </location>
</feature>
<feature type="compositionally biased region" description="Polar residues" evidence="1">
    <location>
        <begin position="11"/>
        <end position="21"/>
    </location>
</feature>
<evidence type="ECO:0000313" key="3">
    <source>
        <dbReference type="Proteomes" id="UP000518752"/>
    </source>
</evidence>
<proteinExistence type="predicted"/>
<feature type="compositionally biased region" description="Pro residues" evidence="1">
    <location>
        <begin position="420"/>
        <end position="437"/>
    </location>
</feature>
<comment type="caution">
    <text evidence="2">The sequence shown here is derived from an EMBL/GenBank/DDBJ whole genome shotgun (WGS) entry which is preliminary data.</text>
</comment>